<accession>M7PR72</accession>
<evidence type="ECO:0000256" key="1">
    <source>
        <dbReference type="ARBA" id="ARBA00004496"/>
    </source>
</evidence>
<dbReference type="OrthoDB" id="7066780at2"/>
<dbReference type="Proteomes" id="UP000012019">
    <property type="component" value="Unassembled WGS sequence"/>
</dbReference>
<dbReference type="GO" id="GO:0006282">
    <property type="term" value="P:regulation of DNA repair"/>
    <property type="evidence" value="ECO:0007669"/>
    <property type="project" value="UniProtKB-UniRule"/>
</dbReference>
<dbReference type="PATRIC" id="fig|1286106.3.peg.1466"/>
<dbReference type="InterPro" id="IPR053924">
    <property type="entry name" value="RecX_HTH_2nd"/>
</dbReference>
<protein>
    <recommendedName>
        <fullName evidence="3 5">Regulatory protein RecX</fullName>
    </recommendedName>
</protein>
<sequence>MKQRSAETIAIGLLARREHSASELRQKLGQHDLDPTEIENCLQKLCEQGLQSDQRFAQNYLRYRSQKGMGPQRIEHELRQKGINAELIQTVMRDSEIDWFALADTVRCKRFGEQGPRDFTERAKQQRFMQYRGFSHEHITESFDLGSHENQR</sequence>
<dbReference type="AlphaFoldDB" id="M7PR72"/>
<evidence type="ECO:0000256" key="5">
    <source>
        <dbReference type="HAMAP-Rule" id="MF_01114"/>
    </source>
</evidence>
<dbReference type="NCBIfam" id="NF001057">
    <property type="entry name" value="PRK00117.3-3"/>
    <property type="match status" value="1"/>
</dbReference>
<dbReference type="InterPro" id="IPR053926">
    <property type="entry name" value="RecX_HTH_1st"/>
</dbReference>
<evidence type="ECO:0000313" key="10">
    <source>
        <dbReference type="Proteomes" id="UP000012019"/>
    </source>
</evidence>
<name>M7PR72_9GAMM</name>
<comment type="caution">
    <text evidence="9">The sequence shown here is derived from an EMBL/GenBank/DDBJ whole genome shotgun (WGS) entry which is preliminary data.</text>
</comment>
<evidence type="ECO:0000313" key="9">
    <source>
        <dbReference type="EMBL" id="EMR12939.1"/>
    </source>
</evidence>
<gene>
    <name evidence="5" type="primary">recX</name>
    <name evidence="9" type="ORF">MPL1_07313</name>
</gene>
<dbReference type="GO" id="GO:0005737">
    <property type="term" value="C:cytoplasm"/>
    <property type="evidence" value="ECO:0007669"/>
    <property type="project" value="UniProtKB-SubCell"/>
</dbReference>
<dbReference type="EMBL" id="APHR01000037">
    <property type="protein sequence ID" value="EMR12939.1"/>
    <property type="molecule type" value="Genomic_DNA"/>
</dbReference>
<proteinExistence type="inferred from homology"/>
<evidence type="ECO:0000259" key="8">
    <source>
        <dbReference type="Pfam" id="PF21982"/>
    </source>
</evidence>
<dbReference type="Gene3D" id="1.10.10.10">
    <property type="entry name" value="Winged helix-like DNA-binding domain superfamily/Winged helix DNA-binding domain"/>
    <property type="match status" value="3"/>
</dbReference>
<dbReference type="HAMAP" id="MF_01114">
    <property type="entry name" value="RecX"/>
    <property type="match status" value="1"/>
</dbReference>
<dbReference type="PANTHER" id="PTHR33602:SF1">
    <property type="entry name" value="REGULATORY PROTEIN RECX FAMILY PROTEIN"/>
    <property type="match status" value="1"/>
</dbReference>
<evidence type="ECO:0000256" key="2">
    <source>
        <dbReference type="ARBA" id="ARBA00009695"/>
    </source>
</evidence>
<keyword evidence="4 5" id="KW-0963">Cytoplasm</keyword>
<feature type="domain" description="RecX first three-helical" evidence="8">
    <location>
        <begin position="8"/>
        <end position="45"/>
    </location>
</feature>
<reference evidence="9 10" key="1">
    <citation type="journal article" date="2013" name="Genome Announc.">
        <title>Draft Genome Sequence of Methylophaga lonarensis MPLT, a Haloalkaliphilic (Non-Methane-Utilizing) Methylotroph.</title>
        <authorList>
            <person name="Shetty S.A."/>
            <person name="Marathe N.P."/>
            <person name="Munot H."/>
            <person name="Antony C.P."/>
            <person name="Dhotre D.P."/>
            <person name="Murrell J.C."/>
            <person name="Shouche Y.S."/>
        </authorList>
    </citation>
    <scope>NUCLEOTIDE SEQUENCE [LARGE SCALE GENOMIC DNA]</scope>
    <source>
        <strain evidence="9 10">MPL</strain>
    </source>
</reference>
<comment type="similarity">
    <text evidence="2 5">Belongs to the RecX family.</text>
</comment>
<dbReference type="RefSeq" id="WP_009726451.1">
    <property type="nucleotide sequence ID" value="NZ_APHR01000037.1"/>
</dbReference>
<evidence type="ECO:0000259" key="6">
    <source>
        <dbReference type="Pfam" id="PF02631"/>
    </source>
</evidence>
<evidence type="ECO:0000256" key="3">
    <source>
        <dbReference type="ARBA" id="ARBA00018111"/>
    </source>
</evidence>
<keyword evidence="10" id="KW-1185">Reference proteome</keyword>
<dbReference type="eggNOG" id="COG2137">
    <property type="taxonomic scope" value="Bacteria"/>
</dbReference>
<dbReference type="Pfam" id="PF21982">
    <property type="entry name" value="RecX_HTH1"/>
    <property type="match status" value="1"/>
</dbReference>
<dbReference type="Pfam" id="PF21981">
    <property type="entry name" value="RecX_HTH3"/>
    <property type="match status" value="1"/>
</dbReference>
<dbReference type="InterPro" id="IPR053925">
    <property type="entry name" value="RecX_HTH_3rd"/>
</dbReference>
<comment type="function">
    <text evidence="5">Modulates RecA activity.</text>
</comment>
<organism evidence="9 10">
    <name type="scientific">Methylophaga lonarensis MPL</name>
    <dbReference type="NCBI Taxonomy" id="1286106"/>
    <lineage>
        <taxon>Bacteria</taxon>
        <taxon>Pseudomonadati</taxon>
        <taxon>Pseudomonadota</taxon>
        <taxon>Gammaproteobacteria</taxon>
        <taxon>Thiotrichales</taxon>
        <taxon>Piscirickettsiaceae</taxon>
        <taxon>Methylophaga</taxon>
    </lineage>
</organism>
<dbReference type="InterPro" id="IPR003783">
    <property type="entry name" value="Regulatory_RecX"/>
</dbReference>
<feature type="domain" description="RecX second three-helical" evidence="6">
    <location>
        <begin position="52"/>
        <end position="92"/>
    </location>
</feature>
<evidence type="ECO:0000259" key="7">
    <source>
        <dbReference type="Pfam" id="PF21981"/>
    </source>
</evidence>
<dbReference type="STRING" id="1286106.MPL1_07313"/>
<evidence type="ECO:0000256" key="4">
    <source>
        <dbReference type="ARBA" id="ARBA00022490"/>
    </source>
</evidence>
<dbReference type="InterPro" id="IPR036388">
    <property type="entry name" value="WH-like_DNA-bd_sf"/>
</dbReference>
<feature type="domain" description="RecX third three-helical" evidence="7">
    <location>
        <begin position="97"/>
        <end position="140"/>
    </location>
</feature>
<comment type="subcellular location">
    <subcellularLocation>
        <location evidence="1 5">Cytoplasm</location>
    </subcellularLocation>
</comment>
<dbReference type="PANTHER" id="PTHR33602">
    <property type="entry name" value="REGULATORY PROTEIN RECX FAMILY PROTEIN"/>
    <property type="match status" value="1"/>
</dbReference>
<dbReference type="Pfam" id="PF02631">
    <property type="entry name" value="RecX_HTH2"/>
    <property type="match status" value="1"/>
</dbReference>